<feature type="domain" description="ABM" evidence="1">
    <location>
        <begin position="1"/>
        <end position="90"/>
    </location>
</feature>
<dbReference type="InterPro" id="IPR007138">
    <property type="entry name" value="ABM_dom"/>
</dbReference>
<protein>
    <recommendedName>
        <fullName evidence="1">ABM domain-containing protein</fullName>
    </recommendedName>
</protein>
<evidence type="ECO:0000313" key="3">
    <source>
        <dbReference type="Proteomes" id="UP000619761"/>
    </source>
</evidence>
<dbReference type="EMBL" id="BMYZ01000002">
    <property type="protein sequence ID" value="GGY79894.1"/>
    <property type="molecule type" value="Genomic_DNA"/>
</dbReference>
<dbReference type="PROSITE" id="PS51725">
    <property type="entry name" value="ABM"/>
    <property type="match status" value="1"/>
</dbReference>
<keyword evidence="3" id="KW-1185">Reference proteome</keyword>
<name>A0ABQ3B604_9GAMM</name>
<accession>A0ABQ3B604</accession>
<dbReference type="Gene3D" id="3.30.70.100">
    <property type="match status" value="1"/>
</dbReference>
<sequence length="109" mass="12478">MYTATFIFAAGQYDEEFYQLDEQIAEVARSIPGYLGEESWENKETGRVSNVYYWENLAALQSLIKHPKHIEAKAKQEKWLSGYQVVIAEVQRVYGDGAFVHPADSFVNP</sequence>
<reference evidence="3" key="1">
    <citation type="journal article" date="2019" name="Int. J. Syst. Evol. Microbiol.">
        <title>The Global Catalogue of Microorganisms (GCM) 10K type strain sequencing project: providing services to taxonomists for standard genome sequencing and annotation.</title>
        <authorList>
            <consortium name="The Broad Institute Genomics Platform"/>
            <consortium name="The Broad Institute Genome Sequencing Center for Infectious Disease"/>
            <person name="Wu L."/>
            <person name="Ma J."/>
        </authorList>
    </citation>
    <scope>NUCLEOTIDE SEQUENCE [LARGE SCALE GENOMIC DNA]</scope>
    <source>
        <strain evidence="3">KCTC 32239</strain>
    </source>
</reference>
<evidence type="ECO:0000259" key="1">
    <source>
        <dbReference type="PROSITE" id="PS51725"/>
    </source>
</evidence>
<dbReference type="SUPFAM" id="SSF54909">
    <property type="entry name" value="Dimeric alpha+beta barrel"/>
    <property type="match status" value="1"/>
</dbReference>
<organism evidence="2 3">
    <name type="scientific">Cellvibrio zantedeschiae</name>
    <dbReference type="NCBI Taxonomy" id="1237077"/>
    <lineage>
        <taxon>Bacteria</taxon>
        <taxon>Pseudomonadati</taxon>
        <taxon>Pseudomonadota</taxon>
        <taxon>Gammaproteobacteria</taxon>
        <taxon>Cellvibrionales</taxon>
        <taxon>Cellvibrionaceae</taxon>
        <taxon>Cellvibrio</taxon>
    </lineage>
</organism>
<dbReference type="RefSeq" id="WP_189419275.1">
    <property type="nucleotide sequence ID" value="NZ_BMYZ01000002.1"/>
</dbReference>
<dbReference type="InterPro" id="IPR011008">
    <property type="entry name" value="Dimeric_a/b-barrel"/>
</dbReference>
<comment type="caution">
    <text evidence="2">The sequence shown here is derived from an EMBL/GenBank/DDBJ whole genome shotgun (WGS) entry which is preliminary data.</text>
</comment>
<proteinExistence type="predicted"/>
<dbReference type="Proteomes" id="UP000619761">
    <property type="component" value="Unassembled WGS sequence"/>
</dbReference>
<gene>
    <name evidence="2" type="ORF">GCM10011613_26100</name>
</gene>
<evidence type="ECO:0000313" key="2">
    <source>
        <dbReference type="EMBL" id="GGY79894.1"/>
    </source>
</evidence>